<feature type="non-terminal residue" evidence="9">
    <location>
        <position position="133"/>
    </location>
</feature>
<proteinExistence type="inferred from homology"/>
<feature type="domain" description="Globin" evidence="8">
    <location>
        <begin position="38"/>
        <end position="133"/>
    </location>
</feature>
<dbReference type="EMBL" id="VCGU01000002">
    <property type="protein sequence ID" value="TRY79152.1"/>
    <property type="molecule type" value="Genomic_DNA"/>
</dbReference>
<keyword evidence="5" id="KW-0408">Iron</keyword>
<keyword evidence="3 6" id="KW-0561">Oxygen transport</keyword>
<dbReference type="GO" id="GO:0020037">
    <property type="term" value="F:heme binding"/>
    <property type="evidence" value="ECO:0007669"/>
    <property type="project" value="InterPro"/>
</dbReference>
<dbReference type="GO" id="GO:0005344">
    <property type="term" value="F:oxygen carrier activity"/>
    <property type="evidence" value="ECO:0007669"/>
    <property type="project" value="UniProtKB-KW"/>
</dbReference>
<dbReference type="STRING" id="6832.A0A553PN92"/>
<reference evidence="9 10" key="1">
    <citation type="journal article" date="2018" name="Nat. Ecol. Evol.">
        <title>Genomic signatures of mitonuclear coevolution across populations of Tigriopus californicus.</title>
        <authorList>
            <person name="Barreto F.S."/>
            <person name="Watson E.T."/>
            <person name="Lima T.G."/>
            <person name="Willett C.S."/>
            <person name="Edmands S."/>
            <person name="Li W."/>
            <person name="Burton R.S."/>
        </authorList>
    </citation>
    <scope>NUCLEOTIDE SEQUENCE [LARGE SCALE GENOMIC DNA]</scope>
    <source>
        <strain evidence="9 10">San Diego</strain>
    </source>
</reference>
<evidence type="ECO:0000256" key="6">
    <source>
        <dbReference type="RuleBase" id="RU000356"/>
    </source>
</evidence>
<keyword evidence="4" id="KW-0479">Metal-binding</keyword>
<accession>A0A553PN92</accession>
<protein>
    <recommendedName>
        <fullName evidence="8">Globin domain-containing protein</fullName>
    </recommendedName>
</protein>
<evidence type="ECO:0000313" key="10">
    <source>
        <dbReference type="Proteomes" id="UP000318571"/>
    </source>
</evidence>
<feature type="compositionally biased region" description="Basic residues" evidence="7">
    <location>
        <begin position="8"/>
        <end position="18"/>
    </location>
</feature>
<dbReference type="InterPro" id="IPR012292">
    <property type="entry name" value="Globin/Proto"/>
</dbReference>
<dbReference type="Gene3D" id="1.10.490.10">
    <property type="entry name" value="Globins"/>
    <property type="match status" value="1"/>
</dbReference>
<dbReference type="InterPro" id="IPR009050">
    <property type="entry name" value="Globin-like_sf"/>
</dbReference>
<dbReference type="Pfam" id="PF00042">
    <property type="entry name" value="Globin"/>
    <property type="match status" value="1"/>
</dbReference>
<organism evidence="9 10">
    <name type="scientific">Tigriopus californicus</name>
    <name type="common">Marine copepod</name>
    <dbReference type="NCBI Taxonomy" id="6832"/>
    <lineage>
        <taxon>Eukaryota</taxon>
        <taxon>Metazoa</taxon>
        <taxon>Ecdysozoa</taxon>
        <taxon>Arthropoda</taxon>
        <taxon>Crustacea</taxon>
        <taxon>Multicrustacea</taxon>
        <taxon>Hexanauplia</taxon>
        <taxon>Copepoda</taxon>
        <taxon>Harpacticoida</taxon>
        <taxon>Harpacticidae</taxon>
        <taxon>Tigriopus</taxon>
    </lineage>
</organism>
<name>A0A553PN92_TIGCA</name>
<dbReference type="PANTHER" id="PTHR46458">
    <property type="entry name" value="BLR2807 PROTEIN"/>
    <property type="match status" value="1"/>
</dbReference>
<dbReference type="AlphaFoldDB" id="A0A553PN92"/>
<keyword evidence="1 6" id="KW-0813">Transport</keyword>
<comment type="similarity">
    <text evidence="6">Belongs to the globin family.</text>
</comment>
<dbReference type="PANTHER" id="PTHR46458:SF1">
    <property type="entry name" value="GEO09476P1"/>
    <property type="match status" value="1"/>
</dbReference>
<dbReference type="Proteomes" id="UP000318571">
    <property type="component" value="Chromosome 6"/>
</dbReference>
<evidence type="ECO:0000256" key="5">
    <source>
        <dbReference type="ARBA" id="ARBA00023004"/>
    </source>
</evidence>
<evidence type="ECO:0000256" key="3">
    <source>
        <dbReference type="ARBA" id="ARBA00022621"/>
    </source>
</evidence>
<gene>
    <name evidence="9" type="ORF">TCAL_16125</name>
</gene>
<dbReference type="OMA" id="HMAHISF"/>
<dbReference type="InterPro" id="IPR000971">
    <property type="entry name" value="Globin"/>
</dbReference>
<sequence length="133" mass="15475">MGNLAQKMRSHMSSKRKKPPTDEFTPADIQRKFENVPVLTTMEKKVLKTSWKAIKKKMDKVGQGTFLELFSAYPDSQDVFRRFRGDDLIALEQSVELVQHGERVMAMVEVIIQSLDSYQNMWDILVQLGRQHF</sequence>
<keyword evidence="10" id="KW-1185">Reference proteome</keyword>
<evidence type="ECO:0000256" key="1">
    <source>
        <dbReference type="ARBA" id="ARBA00022448"/>
    </source>
</evidence>
<dbReference type="SUPFAM" id="SSF46458">
    <property type="entry name" value="Globin-like"/>
    <property type="match status" value="1"/>
</dbReference>
<feature type="region of interest" description="Disordered" evidence="7">
    <location>
        <begin position="1"/>
        <end position="27"/>
    </location>
</feature>
<keyword evidence="2 6" id="KW-0349">Heme</keyword>
<dbReference type="GO" id="GO:0046872">
    <property type="term" value="F:metal ion binding"/>
    <property type="evidence" value="ECO:0007669"/>
    <property type="project" value="UniProtKB-KW"/>
</dbReference>
<evidence type="ECO:0000256" key="4">
    <source>
        <dbReference type="ARBA" id="ARBA00022723"/>
    </source>
</evidence>
<dbReference type="InterPro" id="IPR050532">
    <property type="entry name" value="Globin-like_OT"/>
</dbReference>
<evidence type="ECO:0000313" key="9">
    <source>
        <dbReference type="EMBL" id="TRY79152.1"/>
    </source>
</evidence>
<dbReference type="GO" id="GO:0019825">
    <property type="term" value="F:oxygen binding"/>
    <property type="evidence" value="ECO:0007669"/>
    <property type="project" value="InterPro"/>
</dbReference>
<evidence type="ECO:0000259" key="8">
    <source>
        <dbReference type="PROSITE" id="PS01033"/>
    </source>
</evidence>
<evidence type="ECO:0000256" key="7">
    <source>
        <dbReference type="SAM" id="MobiDB-lite"/>
    </source>
</evidence>
<evidence type="ECO:0000256" key="2">
    <source>
        <dbReference type="ARBA" id="ARBA00022617"/>
    </source>
</evidence>
<comment type="caution">
    <text evidence="9">The sequence shown here is derived from an EMBL/GenBank/DDBJ whole genome shotgun (WGS) entry which is preliminary data.</text>
</comment>
<dbReference type="PROSITE" id="PS01033">
    <property type="entry name" value="GLOBIN"/>
    <property type="match status" value="1"/>
</dbReference>